<dbReference type="Gene3D" id="2.30.40.10">
    <property type="entry name" value="Urease, subunit C, domain 1"/>
    <property type="match status" value="1"/>
</dbReference>
<gene>
    <name evidence="10" type="ORF">SAMN05216551_102183</name>
</gene>
<evidence type="ECO:0000256" key="3">
    <source>
        <dbReference type="ARBA" id="ARBA00022553"/>
    </source>
</evidence>
<keyword evidence="4" id="KW-0479">Metal-binding</keyword>
<dbReference type="RefSeq" id="WP_235837781.1">
    <property type="nucleotide sequence ID" value="NZ_FNLO01000002.1"/>
</dbReference>
<dbReference type="Pfam" id="PF01979">
    <property type="entry name" value="Amidohydro_1"/>
    <property type="match status" value="1"/>
</dbReference>
<dbReference type="Proteomes" id="UP000243719">
    <property type="component" value="Unassembled WGS sequence"/>
</dbReference>
<dbReference type="EMBL" id="FNLO01000002">
    <property type="protein sequence ID" value="SDV47007.1"/>
    <property type="molecule type" value="Genomic_DNA"/>
</dbReference>
<feature type="modified residue" description="N6-carboxylysine" evidence="8">
    <location>
        <position position="157"/>
    </location>
</feature>
<dbReference type="CDD" id="cd01314">
    <property type="entry name" value="D-HYD"/>
    <property type="match status" value="1"/>
</dbReference>
<dbReference type="PANTHER" id="PTHR11647">
    <property type="entry name" value="HYDRANTOINASE/DIHYDROPYRIMIDINASE FAMILY MEMBER"/>
    <property type="match status" value="1"/>
</dbReference>
<evidence type="ECO:0000313" key="11">
    <source>
        <dbReference type="Proteomes" id="UP000243719"/>
    </source>
</evidence>
<reference evidence="11" key="1">
    <citation type="submission" date="2016-09" db="EMBL/GenBank/DDBJ databases">
        <authorList>
            <person name="Varghese N."/>
            <person name="Submissions S."/>
        </authorList>
    </citation>
    <scope>NUCLEOTIDE SEQUENCE [LARGE SCALE GENOMIC DNA]</scope>
    <source>
        <strain evidence="11">JS23</strain>
    </source>
</reference>
<evidence type="ECO:0000313" key="10">
    <source>
        <dbReference type="EMBL" id="SDV47007.1"/>
    </source>
</evidence>
<evidence type="ECO:0000256" key="6">
    <source>
        <dbReference type="ARBA" id="ARBA00055040"/>
    </source>
</evidence>
<comment type="cofactor">
    <cofactor evidence="1">
        <name>Zn(2+)</name>
        <dbReference type="ChEBI" id="CHEBI:29105"/>
    </cofactor>
</comment>
<keyword evidence="11" id="KW-1185">Reference proteome</keyword>
<dbReference type="Gene3D" id="3.20.20.140">
    <property type="entry name" value="Metal-dependent hydrolases"/>
    <property type="match status" value="1"/>
</dbReference>
<sequence length="504" mass="54991">MYKTMDQFDLTIRNGLVASDKEVFEADVGIVGERIVAVARGLPAGKRDIDATGKYVLPGGIDTHCHVEQRSGMGIMGADDWYSASVSAACGGTTMIVPFAAQHRGHSLKQVAEDYAALATEKSVIDWSYHLIVSETDQKTLQEDLVEQIRKGITSFKVYMTYEQLKIDDYQMLDVLALASRENALVMVHAENNDVIKWVSQKLLESGRTAPKYHATSHVALAEGEATNRVIQLSKLFDVPVLIVHVSAPDAIATISAAQRIGAQVFGETCPHYMLLTEDAMDLPGVEGAKYCCSPPLRDRAAQAALWTALKEGVLQTVSSDHAPYRYDHTGKLPHGDDTTFKQMANGMPGLETRLPLMFSEGVNTGRMTLPEFVALTSTNHARMYGIAPRKGLIETGADADIAVWDPKHEVVLTASELHDHVGYTPYEGMKVTGWPRTVVSAGRVIVDDGAFDAAPGSGRFIARGTPLPFQKERQISARGQFFRALADGNTEGHTGFGYTDRQH</sequence>
<evidence type="ECO:0000256" key="8">
    <source>
        <dbReference type="PIRSR" id="PIRSR611778-50"/>
    </source>
</evidence>
<dbReference type="NCBIfam" id="NF009941">
    <property type="entry name" value="PRK13404.1"/>
    <property type="match status" value="1"/>
</dbReference>
<dbReference type="InterPro" id="IPR011059">
    <property type="entry name" value="Metal-dep_hydrolase_composite"/>
</dbReference>
<dbReference type="NCBIfam" id="TIGR02033">
    <property type="entry name" value="D-hydantoinase"/>
    <property type="match status" value="1"/>
</dbReference>
<dbReference type="InterPro" id="IPR050378">
    <property type="entry name" value="Metallo-dep_Hydrolases_sf"/>
</dbReference>
<dbReference type="STRING" id="1770053.SAMN05216551_102183"/>
<dbReference type="GO" id="GO:0005829">
    <property type="term" value="C:cytosol"/>
    <property type="evidence" value="ECO:0007669"/>
    <property type="project" value="TreeGrafter"/>
</dbReference>
<dbReference type="InterPro" id="IPR006680">
    <property type="entry name" value="Amidohydro-rel"/>
</dbReference>
<dbReference type="SUPFAM" id="SSF51338">
    <property type="entry name" value="Composite domain of metallo-dependent hydrolases"/>
    <property type="match status" value="2"/>
</dbReference>
<evidence type="ECO:0000256" key="2">
    <source>
        <dbReference type="ARBA" id="ARBA00008829"/>
    </source>
</evidence>
<organism evidence="10 11">
    <name type="scientific">Chitinasiproducens palmae</name>
    <dbReference type="NCBI Taxonomy" id="1770053"/>
    <lineage>
        <taxon>Bacteria</taxon>
        <taxon>Pseudomonadati</taxon>
        <taxon>Pseudomonadota</taxon>
        <taxon>Betaproteobacteria</taxon>
        <taxon>Burkholderiales</taxon>
        <taxon>Burkholderiaceae</taxon>
        <taxon>Chitinasiproducens</taxon>
    </lineage>
</organism>
<comment type="similarity">
    <text evidence="2">Belongs to the metallo-dependent hydrolases superfamily. Hydantoinase/dihydropyrimidinase family.</text>
</comment>
<protein>
    <recommendedName>
        <fullName evidence="7">D-hydantoinase</fullName>
    </recommendedName>
</protein>
<dbReference type="AlphaFoldDB" id="A0A1H2PKQ8"/>
<dbReference type="GO" id="GO:0046872">
    <property type="term" value="F:metal ion binding"/>
    <property type="evidence" value="ECO:0007669"/>
    <property type="project" value="UniProtKB-KW"/>
</dbReference>
<proteinExistence type="inferred from homology"/>
<dbReference type="SUPFAM" id="SSF51556">
    <property type="entry name" value="Metallo-dependent hydrolases"/>
    <property type="match status" value="1"/>
</dbReference>
<comment type="function">
    <text evidence="6">Catalyzes the stereospecific hydrolysis of the cyclic amide bond of D-hydantoin derivatives.</text>
</comment>
<comment type="PTM">
    <text evidence="8">Carbamylation allows a single lysine to coordinate two divalent metal cations.</text>
</comment>
<dbReference type="InterPro" id="IPR032466">
    <property type="entry name" value="Metal_Hydrolase"/>
</dbReference>
<evidence type="ECO:0000259" key="9">
    <source>
        <dbReference type="Pfam" id="PF01979"/>
    </source>
</evidence>
<evidence type="ECO:0000256" key="4">
    <source>
        <dbReference type="ARBA" id="ARBA00022723"/>
    </source>
</evidence>
<accession>A0A1H2PKQ8</accession>
<keyword evidence="3" id="KW-0597">Phosphoprotein</keyword>
<dbReference type="FunFam" id="3.20.20.140:FF:000217">
    <property type="entry name" value="Dihydropyrimidinase-related protein 1"/>
    <property type="match status" value="1"/>
</dbReference>
<dbReference type="PANTHER" id="PTHR11647:SF1">
    <property type="entry name" value="COLLAPSIN RESPONSE MEDIATOR PROTEIN"/>
    <property type="match status" value="1"/>
</dbReference>
<evidence type="ECO:0000256" key="7">
    <source>
        <dbReference type="ARBA" id="ARBA00068457"/>
    </source>
</evidence>
<dbReference type="InterPro" id="IPR011778">
    <property type="entry name" value="Hydantoinase/dihydroPyrase"/>
</dbReference>
<evidence type="ECO:0000256" key="5">
    <source>
        <dbReference type="ARBA" id="ARBA00022801"/>
    </source>
</evidence>
<feature type="domain" description="Amidohydrolase-related" evidence="9">
    <location>
        <begin position="55"/>
        <end position="445"/>
    </location>
</feature>
<name>A0A1H2PKQ8_9BURK</name>
<keyword evidence="5" id="KW-0378">Hydrolase</keyword>
<evidence type="ECO:0000256" key="1">
    <source>
        <dbReference type="ARBA" id="ARBA00001947"/>
    </source>
</evidence>
<dbReference type="GO" id="GO:0016812">
    <property type="term" value="F:hydrolase activity, acting on carbon-nitrogen (but not peptide) bonds, in cyclic amides"/>
    <property type="evidence" value="ECO:0007669"/>
    <property type="project" value="TreeGrafter"/>
</dbReference>